<organism evidence="2 3">
    <name type="scientific">Ruminococcus flavefaciens</name>
    <dbReference type="NCBI Taxonomy" id="1265"/>
    <lineage>
        <taxon>Bacteria</taxon>
        <taxon>Bacillati</taxon>
        <taxon>Bacillota</taxon>
        <taxon>Clostridia</taxon>
        <taxon>Eubacteriales</taxon>
        <taxon>Oscillospiraceae</taxon>
        <taxon>Ruminococcus</taxon>
    </lineage>
</organism>
<keyword evidence="1" id="KW-0472">Membrane</keyword>
<gene>
    <name evidence="2" type="ORF">SAMN02910265_01838</name>
</gene>
<dbReference type="RefSeq" id="WP_074716651.1">
    <property type="nucleotide sequence ID" value="NZ_FNWV01000005.1"/>
</dbReference>
<evidence type="ECO:0000313" key="3">
    <source>
        <dbReference type="Proteomes" id="UP000183190"/>
    </source>
</evidence>
<evidence type="ECO:0008006" key="4">
    <source>
        <dbReference type="Google" id="ProtNLM"/>
    </source>
</evidence>
<feature type="transmembrane region" description="Helical" evidence="1">
    <location>
        <begin position="75"/>
        <end position="93"/>
    </location>
</feature>
<feature type="transmembrane region" description="Helical" evidence="1">
    <location>
        <begin position="12"/>
        <end position="35"/>
    </location>
</feature>
<accession>A0A1H6JTD1</accession>
<dbReference type="EMBL" id="FNWV01000005">
    <property type="protein sequence ID" value="SEH62574.1"/>
    <property type="molecule type" value="Genomic_DNA"/>
</dbReference>
<keyword evidence="1" id="KW-0812">Transmembrane</keyword>
<proteinExistence type="predicted"/>
<evidence type="ECO:0000256" key="1">
    <source>
        <dbReference type="SAM" id="Phobius"/>
    </source>
</evidence>
<evidence type="ECO:0000313" key="2">
    <source>
        <dbReference type="EMBL" id="SEH62574.1"/>
    </source>
</evidence>
<dbReference type="OrthoDB" id="1861475at2"/>
<reference evidence="2 3" key="1">
    <citation type="submission" date="2016-10" db="EMBL/GenBank/DDBJ databases">
        <authorList>
            <person name="de Groot N.N."/>
        </authorList>
    </citation>
    <scope>NUCLEOTIDE SEQUENCE [LARGE SCALE GENOMIC DNA]</scope>
    <source>
        <strain evidence="2 3">YAD2003</strain>
    </source>
</reference>
<feature type="transmembrane region" description="Helical" evidence="1">
    <location>
        <begin position="100"/>
        <end position="120"/>
    </location>
</feature>
<keyword evidence="1" id="KW-1133">Transmembrane helix</keyword>
<sequence>MRDISYRVALGGIVSALCLVTMFLAGVIPVLYLLLPGIAGILLMIIAVEVNTGWAFLTYLAVSLLSVFVTFDKEAALVFIMFFGHYPILRFYIEKIPLKLIKLLIKLAVFNVCIIAYFYVTVYIFGLDEMLEEFDEIGKYGAYIMLGISNLVFLVYDIDLVFMYNLYRKRLMPKFRKKR</sequence>
<name>A0A1H6JTD1_RUMFL</name>
<protein>
    <recommendedName>
        <fullName evidence="4">Energy-coupling factor transport system substrate-specific component</fullName>
    </recommendedName>
</protein>
<feature type="transmembrane region" description="Helical" evidence="1">
    <location>
        <begin position="140"/>
        <end position="167"/>
    </location>
</feature>
<dbReference type="Proteomes" id="UP000183190">
    <property type="component" value="Unassembled WGS sequence"/>
</dbReference>
<dbReference type="AlphaFoldDB" id="A0A1H6JTD1"/>
<feature type="transmembrane region" description="Helical" evidence="1">
    <location>
        <begin position="42"/>
        <end position="69"/>
    </location>
</feature>